<keyword evidence="3" id="KW-0560">Oxidoreductase</keyword>
<evidence type="ECO:0000259" key="4">
    <source>
        <dbReference type="Pfam" id="PF00171"/>
    </source>
</evidence>
<dbReference type="InterPro" id="IPR016161">
    <property type="entry name" value="Ald_DH/histidinol_DH"/>
</dbReference>
<sequence length="468" mass="49596">MTETISRTAADTTLYRVLNPATGEVVEEFPTATDGQIQDALAAAHEAYLAWRQVPIAERARVVARIGELFAERAEELGAIITEEMGKLPREAQGELGMVTDIFGYYAAEGPQLAADQPIKPIGGGKAVIQKRPVGALLGIMPWNYPYYQVARFAAPNLVLGNTIILKHAPSCPRSALAMQQIFDDAGLPAGAYVNVFATNEQVADIIADPRIQGVSLTGSERAGAAVAEIAGRNLKKVVLELGGSDPYIVLDTDDVARAAKTAFRARMSNSGQACNSPKRMIVMADIYDEFVAELTAHAQKLRPGNPADPETTFAPLSSQPAADTLVEQIRDAVDKGAVLHAGGSPVAGPGSFVAPTVLTGITKDMRAYSEELFGPAAMVYKVSNEDEAVELANDTAFGLGAAVFSTDVERAQRVADRLEAGMVSVNRPGGSAAELPFGGIKRSGVGRELGPLGMDEFVNKRLLYIAE</sequence>
<dbReference type="EMBL" id="JAKLTQ010000001">
    <property type="protein sequence ID" value="MCG2620741.1"/>
    <property type="molecule type" value="Genomic_DNA"/>
</dbReference>
<evidence type="ECO:0000256" key="1">
    <source>
        <dbReference type="ARBA" id="ARBA00009986"/>
    </source>
</evidence>
<dbReference type="SUPFAM" id="SSF53720">
    <property type="entry name" value="ALDH-like"/>
    <property type="match status" value="1"/>
</dbReference>
<keyword evidence="6" id="KW-1185">Reference proteome</keyword>
<protein>
    <submittedName>
        <fullName evidence="5">NAD-dependent succinate-semialdehyde dehydrogenase</fullName>
    </submittedName>
</protein>
<accession>A0ABS9L251</accession>
<comment type="similarity">
    <text evidence="1">Belongs to the aldehyde dehydrogenase family.</text>
</comment>
<dbReference type="InterPro" id="IPR016163">
    <property type="entry name" value="Ald_DH_C"/>
</dbReference>
<dbReference type="CDD" id="cd07100">
    <property type="entry name" value="ALDH_SSADH1_GabD1"/>
    <property type="match status" value="1"/>
</dbReference>
<proteinExistence type="inferred from homology"/>
<dbReference type="RefSeq" id="WP_237817829.1">
    <property type="nucleotide sequence ID" value="NZ_JAKLTQ010000001.1"/>
</dbReference>
<name>A0ABS9L251_9MICC</name>
<dbReference type="Gene3D" id="3.40.309.10">
    <property type="entry name" value="Aldehyde Dehydrogenase, Chain A, domain 2"/>
    <property type="match status" value="1"/>
</dbReference>
<dbReference type="Pfam" id="PF00171">
    <property type="entry name" value="Aldedh"/>
    <property type="match status" value="1"/>
</dbReference>
<dbReference type="InterPro" id="IPR044148">
    <property type="entry name" value="ALDH_GabD1-like"/>
</dbReference>
<dbReference type="PANTHER" id="PTHR43217:SF2">
    <property type="entry name" value="SUCCINATE-SEMIALDEHYDE DEHYDROGENASE [NADP(+)]"/>
    <property type="match status" value="1"/>
</dbReference>
<dbReference type="Gene3D" id="3.40.605.10">
    <property type="entry name" value="Aldehyde Dehydrogenase, Chain A, domain 1"/>
    <property type="match status" value="1"/>
</dbReference>
<comment type="caution">
    <text evidence="5">The sequence shown here is derived from an EMBL/GenBank/DDBJ whole genome shotgun (WGS) entry which is preliminary data.</text>
</comment>
<evidence type="ECO:0000256" key="2">
    <source>
        <dbReference type="ARBA" id="ARBA00022857"/>
    </source>
</evidence>
<dbReference type="InterPro" id="IPR016162">
    <property type="entry name" value="Ald_DH_N"/>
</dbReference>
<evidence type="ECO:0000313" key="5">
    <source>
        <dbReference type="EMBL" id="MCG2620741.1"/>
    </source>
</evidence>
<feature type="domain" description="Aldehyde dehydrogenase" evidence="4">
    <location>
        <begin position="12"/>
        <end position="461"/>
    </location>
</feature>
<dbReference type="InterPro" id="IPR015590">
    <property type="entry name" value="Aldehyde_DH_dom"/>
</dbReference>
<organism evidence="5 6">
    <name type="scientific">Arthrobacter hankyongi</name>
    <dbReference type="NCBI Taxonomy" id="2904801"/>
    <lineage>
        <taxon>Bacteria</taxon>
        <taxon>Bacillati</taxon>
        <taxon>Actinomycetota</taxon>
        <taxon>Actinomycetes</taxon>
        <taxon>Micrococcales</taxon>
        <taxon>Micrococcaceae</taxon>
        <taxon>Arthrobacter</taxon>
    </lineage>
</organism>
<evidence type="ECO:0000313" key="6">
    <source>
        <dbReference type="Proteomes" id="UP001165368"/>
    </source>
</evidence>
<evidence type="ECO:0000256" key="3">
    <source>
        <dbReference type="ARBA" id="ARBA00023002"/>
    </source>
</evidence>
<keyword evidence="2" id="KW-0521">NADP</keyword>
<dbReference type="InterPro" id="IPR047110">
    <property type="entry name" value="GABD/Sad-like"/>
</dbReference>
<dbReference type="Proteomes" id="UP001165368">
    <property type="component" value="Unassembled WGS sequence"/>
</dbReference>
<dbReference type="PANTHER" id="PTHR43217">
    <property type="entry name" value="SUCCINATE SEMIALDEHYDE DEHYDROGENASE [NAD(P)+] SAD"/>
    <property type="match status" value="1"/>
</dbReference>
<reference evidence="5" key="1">
    <citation type="submission" date="2022-01" db="EMBL/GenBank/DDBJ databases">
        <authorList>
            <person name="Jo J.-H."/>
            <person name="Im W.-T."/>
        </authorList>
    </citation>
    <scope>NUCLEOTIDE SEQUENCE</scope>
    <source>
        <strain evidence="5">I2-34</strain>
    </source>
</reference>
<gene>
    <name evidence="5" type="ORF">LVY72_02310</name>
</gene>